<dbReference type="InParanoid" id="A0A3Q0KKP6"/>
<evidence type="ECO:0000313" key="2">
    <source>
        <dbReference type="WBParaSite" id="Smp_124290.1"/>
    </source>
</evidence>
<dbReference type="WBParaSite" id="Smp_124290.1">
    <property type="protein sequence ID" value="Smp_124290.1"/>
    <property type="gene ID" value="Smp_124290"/>
</dbReference>
<evidence type="ECO:0000313" key="1">
    <source>
        <dbReference type="Proteomes" id="UP000008854"/>
    </source>
</evidence>
<dbReference type="Proteomes" id="UP000008854">
    <property type="component" value="Unassembled WGS sequence"/>
</dbReference>
<organism evidence="1 2">
    <name type="scientific">Schistosoma mansoni</name>
    <name type="common">Blood fluke</name>
    <dbReference type="NCBI Taxonomy" id="6183"/>
    <lineage>
        <taxon>Eukaryota</taxon>
        <taxon>Metazoa</taxon>
        <taxon>Spiralia</taxon>
        <taxon>Lophotrochozoa</taxon>
        <taxon>Platyhelminthes</taxon>
        <taxon>Trematoda</taxon>
        <taxon>Digenea</taxon>
        <taxon>Strigeidida</taxon>
        <taxon>Schistosomatoidea</taxon>
        <taxon>Schistosomatidae</taxon>
        <taxon>Schistosoma</taxon>
    </lineage>
</organism>
<sequence>MDNHLGPPSYNYFTKEKPQTTNQQYGFFYREEKEGDTGILRNKSDCNEMVTSSHSLKHHGVHTRIRSSKLRPPLPRKITYHIASPLAKHRKEYEVGGGRKDPDTRLTRVKGIQLWHAHTGSLVHVEP</sequence>
<name>A0A3Q0KKP6_SCHMA</name>
<keyword evidence="1" id="KW-1185">Reference proteome</keyword>
<dbReference type="AlphaFoldDB" id="A0A3Q0KKP6"/>
<reference evidence="2" key="2">
    <citation type="submission" date="2018-12" db="UniProtKB">
        <authorList>
            <consortium name="WormBaseParasite"/>
        </authorList>
    </citation>
    <scope>IDENTIFICATION</scope>
    <source>
        <strain evidence="2">Puerto Rican</strain>
    </source>
</reference>
<proteinExistence type="predicted"/>
<dbReference type="ExpressionAtlas" id="A0A3Q0KKP6">
    <property type="expression patterns" value="baseline"/>
</dbReference>
<reference evidence="1" key="1">
    <citation type="journal article" date="2012" name="PLoS Negl. Trop. Dis.">
        <title>A systematically improved high quality genome and transcriptome of the human blood fluke Schistosoma mansoni.</title>
        <authorList>
            <person name="Protasio A.V."/>
            <person name="Tsai I.J."/>
            <person name="Babbage A."/>
            <person name="Nichol S."/>
            <person name="Hunt M."/>
            <person name="Aslett M.A."/>
            <person name="De Silva N."/>
            <person name="Velarde G.S."/>
            <person name="Anderson T.J."/>
            <person name="Clark R.C."/>
            <person name="Davidson C."/>
            <person name="Dillon G.P."/>
            <person name="Holroyd N.E."/>
            <person name="LoVerde P.T."/>
            <person name="Lloyd C."/>
            <person name="McQuillan J."/>
            <person name="Oliveira G."/>
            <person name="Otto T.D."/>
            <person name="Parker-Manuel S.J."/>
            <person name="Quail M.A."/>
            <person name="Wilson R.A."/>
            <person name="Zerlotini A."/>
            <person name="Dunne D.W."/>
            <person name="Berriman M."/>
        </authorList>
    </citation>
    <scope>NUCLEOTIDE SEQUENCE [LARGE SCALE GENOMIC DNA]</scope>
    <source>
        <strain evidence="1">Puerto Rican</strain>
    </source>
</reference>
<protein>
    <submittedName>
        <fullName evidence="2">Ovule protein</fullName>
    </submittedName>
</protein>
<accession>A0A3Q0KKP6</accession>